<feature type="transmembrane region" description="Helical" evidence="1">
    <location>
        <begin position="6"/>
        <end position="27"/>
    </location>
</feature>
<keyword evidence="1" id="KW-1133">Transmembrane helix</keyword>
<sequence>MDILRIGVLLIGIALLIIAVLAAVVYFEVIRPRDEPPPFHAYCQEGYVVITANKDLSEVKVVDAEGRLYCAFDEIKAGSDKVCRVGNRTLYIVEHRGHTDVIWCAPRRPVATD</sequence>
<name>A0A371QXU8_9CREN</name>
<evidence type="ECO:0000313" key="3">
    <source>
        <dbReference type="EMBL" id="RFA95350.1"/>
    </source>
</evidence>
<evidence type="ECO:0000313" key="5">
    <source>
        <dbReference type="Proteomes" id="UP000257123"/>
    </source>
</evidence>
<dbReference type="Proteomes" id="UP000257123">
    <property type="component" value="Unassembled WGS sequence"/>
</dbReference>
<dbReference type="EMBL" id="NMUF01000058">
    <property type="protein sequence ID" value="RFA95350.1"/>
    <property type="molecule type" value="Genomic_DNA"/>
</dbReference>
<evidence type="ECO:0000313" key="2">
    <source>
        <dbReference type="EMBL" id="RFA93458.1"/>
    </source>
</evidence>
<reference evidence="4 5" key="1">
    <citation type="submission" date="2017-07" db="EMBL/GenBank/DDBJ databases">
        <title>Draft genome sequence of aerobic hyperthermophilic archaea, Pyrobaculum aerophilum YKB31 and YKB32.</title>
        <authorList>
            <person name="Mochizuki T."/>
            <person name="Berliner A.J."/>
            <person name="Yoshida-Takashima Y."/>
            <person name="Takaki Y."/>
            <person name="Nunoura T."/>
            <person name="Takai K."/>
        </authorList>
    </citation>
    <scope>NUCLEOTIDE SEQUENCE [LARGE SCALE GENOMIC DNA]</scope>
    <source>
        <strain evidence="2 5">YKB31</strain>
        <strain evidence="3 4">YKB32</strain>
    </source>
</reference>
<dbReference type="OrthoDB" id="29267at2157"/>
<dbReference type="Proteomes" id="UP000256877">
    <property type="component" value="Unassembled WGS sequence"/>
</dbReference>
<dbReference type="AlphaFoldDB" id="A0A371QXU8"/>
<protein>
    <submittedName>
        <fullName evidence="3">Uncharacterized protein</fullName>
    </submittedName>
</protein>
<keyword evidence="1" id="KW-0472">Membrane</keyword>
<gene>
    <name evidence="2" type="ORF">CGL51_12970</name>
    <name evidence="3" type="ORF">CGL52_12970</name>
</gene>
<evidence type="ECO:0000313" key="4">
    <source>
        <dbReference type="Proteomes" id="UP000256877"/>
    </source>
</evidence>
<evidence type="ECO:0000256" key="1">
    <source>
        <dbReference type="SAM" id="Phobius"/>
    </source>
</evidence>
<keyword evidence="1" id="KW-0812">Transmembrane</keyword>
<comment type="caution">
    <text evidence="3">The sequence shown here is derived from an EMBL/GenBank/DDBJ whole genome shotgun (WGS) entry which is preliminary data.</text>
</comment>
<accession>A0A371QXU8</accession>
<organism evidence="3 4">
    <name type="scientific">Pyrobaculum aerophilum</name>
    <dbReference type="NCBI Taxonomy" id="13773"/>
    <lineage>
        <taxon>Archaea</taxon>
        <taxon>Thermoproteota</taxon>
        <taxon>Thermoprotei</taxon>
        <taxon>Thermoproteales</taxon>
        <taxon>Thermoproteaceae</taxon>
        <taxon>Pyrobaculum</taxon>
    </lineage>
</organism>
<dbReference type="RefSeq" id="WP_116422006.1">
    <property type="nucleotide sequence ID" value="NZ_NMUE01000063.1"/>
</dbReference>
<proteinExistence type="predicted"/>
<dbReference type="EMBL" id="NMUE01000063">
    <property type="protein sequence ID" value="RFA93458.1"/>
    <property type="molecule type" value="Genomic_DNA"/>
</dbReference>